<evidence type="ECO:0000313" key="2">
    <source>
        <dbReference type="EMBL" id="BAT04164.1"/>
    </source>
</evidence>
<proteinExistence type="predicted"/>
<accession>A0A0P0XCL3</accession>
<name>A0A0P0XCL3_ORYSJ</name>
<dbReference type="EMBL" id="AP014964">
    <property type="protein sequence ID" value="BAT04164.1"/>
    <property type="molecule type" value="Genomic_DNA"/>
</dbReference>
<feature type="region of interest" description="Disordered" evidence="1">
    <location>
        <begin position="164"/>
        <end position="201"/>
    </location>
</feature>
<organism evidence="2 3">
    <name type="scientific">Oryza sativa subsp. japonica</name>
    <name type="common">Rice</name>
    <dbReference type="NCBI Taxonomy" id="39947"/>
    <lineage>
        <taxon>Eukaryota</taxon>
        <taxon>Viridiplantae</taxon>
        <taxon>Streptophyta</taxon>
        <taxon>Embryophyta</taxon>
        <taxon>Tracheophyta</taxon>
        <taxon>Spermatophyta</taxon>
        <taxon>Magnoliopsida</taxon>
        <taxon>Liliopsida</taxon>
        <taxon>Poales</taxon>
        <taxon>Poaceae</taxon>
        <taxon>BOP clade</taxon>
        <taxon>Oryzoideae</taxon>
        <taxon>Oryzeae</taxon>
        <taxon>Oryzinae</taxon>
        <taxon>Oryza</taxon>
        <taxon>Oryza sativa</taxon>
    </lineage>
</organism>
<dbReference type="Gramene" id="Os08t0190250-01">
    <property type="protein sequence ID" value="Os08t0190250-01"/>
    <property type="gene ID" value="Os08g0190250"/>
</dbReference>
<reference evidence="2 3" key="3">
    <citation type="journal article" date="2013" name="Rice">
        <title>Improvement of the Oryza sativa Nipponbare reference genome using next generation sequence and optical map data.</title>
        <authorList>
            <person name="Kawahara Y."/>
            <person name="de la Bastide M."/>
            <person name="Hamilton J.P."/>
            <person name="Kanamori H."/>
            <person name="McCombie W.R."/>
            <person name="Ouyang S."/>
            <person name="Schwartz D.C."/>
            <person name="Tanaka T."/>
            <person name="Wu J."/>
            <person name="Zhou S."/>
            <person name="Childs K.L."/>
            <person name="Davidson R.M."/>
            <person name="Lin H."/>
            <person name="Quesada-Ocampo L."/>
            <person name="Vaillancourt B."/>
            <person name="Sakai H."/>
            <person name="Lee S.S."/>
            <person name="Kim J."/>
            <person name="Numa H."/>
            <person name="Itoh T."/>
            <person name="Buell C.R."/>
            <person name="Matsumoto T."/>
        </authorList>
    </citation>
    <scope>NUCLEOTIDE SEQUENCE [LARGE SCALE GENOMIC DNA]</scope>
    <source>
        <strain evidence="3">cv. Nipponbare</strain>
    </source>
</reference>
<protein>
    <submittedName>
        <fullName evidence="2">Os08g0190250 protein</fullName>
    </submittedName>
</protein>
<feature type="compositionally biased region" description="Basic and acidic residues" evidence="1">
    <location>
        <begin position="186"/>
        <end position="201"/>
    </location>
</feature>
<reference evidence="3" key="1">
    <citation type="journal article" date="2005" name="Nature">
        <title>The map-based sequence of the rice genome.</title>
        <authorList>
            <consortium name="International rice genome sequencing project (IRGSP)"/>
            <person name="Matsumoto T."/>
            <person name="Wu J."/>
            <person name="Kanamori H."/>
            <person name="Katayose Y."/>
            <person name="Fujisawa M."/>
            <person name="Namiki N."/>
            <person name="Mizuno H."/>
            <person name="Yamamoto K."/>
            <person name="Antonio B.A."/>
            <person name="Baba T."/>
            <person name="Sakata K."/>
            <person name="Nagamura Y."/>
            <person name="Aoki H."/>
            <person name="Arikawa K."/>
            <person name="Arita K."/>
            <person name="Bito T."/>
            <person name="Chiden Y."/>
            <person name="Fujitsuka N."/>
            <person name="Fukunaka R."/>
            <person name="Hamada M."/>
            <person name="Harada C."/>
            <person name="Hayashi A."/>
            <person name="Hijishita S."/>
            <person name="Honda M."/>
            <person name="Hosokawa S."/>
            <person name="Ichikawa Y."/>
            <person name="Idonuma A."/>
            <person name="Iijima M."/>
            <person name="Ikeda M."/>
            <person name="Ikeno M."/>
            <person name="Ito K."/>
            <person name="Ito S."/>
            <person name="Ito T."/>
            <person name="Ito Y."/>
            <person name="Ito Y."/>
            <person name="Iwabuchi A."/>
            <person name="Kamiya K."/>
            <person name="Karasawa W."/>
            <person name="Kurita K."/>
            <person name="Katagiri S."/>
            <person name="Kikuta A."/>
            <person name="Kobayashi H."/>
            <person name="Kobayashi N."/>
            <person name="Machita K."/>
            <person name="Maehara T."/>
            <person name="Masukawa M."/>
            <person name="Mizubayashi T."/>
            <person name="Mukai Y."/>
            <person name="Nagasaki H."/>
            <person name="Nagata Y."/>
            <person name="Naito S."/>
            <person name="Nakashima M."/>
            <person name="Nakama Y."/>
            <person name="Nakamichi Y."/>
            <person name="Nakamura M."/>
            <person name="Meguro A."/>
            <person name="Negishi M."/>
            <person name="Ohta I."/>
            <person name="Ohta T."/>
            <person name="Okamoto M."/>
            <person name="Ono N."/>
            <person name="Saji S."/>
            <person name="Sakaguchi M."/>
            <person name="Sakai K."/>
            <person name="Shibata M."/>
            <person name="Shimokawa T."/>
            <person name="Song J."/>
            <person name="Takazaki Y."/>
            <person name="Terasawa K."/>
            <person name="Tsugane M."/>
            <person name="Tsuji K."/>
            <person name="Ueda S."/>
            <person name="Waki K."/>
            <person name="Yamagata H."/>
            <person name="Yamamoto M."/>
            <person name="Yamamoto S."/>
            <person name="Yamane H."/>
            <person name="Yoshiki S."/>
            <person name="Yoshihara R."/>
            <person name="Yukawa K."/>
            <person name="Zhong H."/>
            <person name="Yano M."/>
            <person name="Yuan Q."/>
            <person name="Ouyang S."/>
            <person name="Liu J."/>
            <person name="Jones K.M."/>
            <person name="Gansberger K."/>
            <person name="Moffat K."/>
            <person name="Hill J."/>
            <person name="Bera J."/>
            <person name="Fadrosh D."/>
            <person name="Jin S."/>
            <person name="Johri S."/>
            <person name="Kim M."/>
            <person name="Overton L."/>
            <person name="Reardon M."/>
            <person name="Tsitrin T."/>
            <person name="Vuong H."/>
            <person name="Weaver B."/>
            <person name="Ciecko A."/>
            <person name="Tallon L."/>
            <person name="Jackson J."/>
            <person name="Pai G."/>
            <person name="Aken S.V."/>
            <person name="Utterback T."/>
            <person name="Reidmuller S."/>
            <person name="Feldblyum T."/>
            <person name="Hsiao J."/>
            <person name="Zismann V."/>
            <person name="Iobst S."/>
            <person name="de Vazeille A.R."/>
            <person name="Buell C.R."/>
            <person name="Ying K."/>
            <person name="Li Y."/>
            <person name="Lu T."/>
            <person name="Huang Y."/>
            <person name="Zhao Q."/>
            <person name="Feng Q."/>
            <person name="Zhang L."/>
            <person name="Zhu J."/>
            <person name="Weng Q."/>
            <person name="Mu J."/>
            <person name="Lu Y."/>
            <person name="Fan D."/>
            <person name="Liu Y."/>
            <person name="Guan J."/>
            <person name="Zhang Y."/>
            <person name="Yu S."/>
            <person name="Liu X."/>
            <person name="Zhang Y."/>
            <person name="Hong G."/>
            <person name="Han B."/>
            <person name="Choisne N."/>
            <person name="Demange N."/>
            <person name="Orjeda G."/>
            <person name="Samain S."/>
            <person name="Cattolico L."/>
            <person name="Pelletier E."/>
            <person name="Couloux A."/>
            <person name="Segurens B."/>
            <person name="Wincker P."/>
            <person name="D'Hont A."/>
            <person name="Scarpelli C."/>
            <person name="Weissenbach J."/>
            <person name="Salanoubat M."/>
            <person name="Quetier F."/>
            <person name="Yu Y."/>
            <person name="Kim H.R."/>
            <person name="Rambo T."/>
            <person name="Currie J."/>
            <person name="Collura K."/>
            <person name="Luo M."/>
            <person name="Yang T."/>
            <person name="Ammiraju J.S.S."/>
            <person name="Engler F."/>
            <person name="Soderlund C."/>
            <person name="Wing R.A."/>
            <person name="Palmer L.E."/>
            <person name="de la Bastide M."/>
            <person name="Spiegel L."/>
            <person name="Nascimento L."/>
            <person name="Zutavern T."/>
            <person name="O'Shaughnessy A."/>
            <person name="Dike S."/>
            <person name="Dedhia N."/>
            <person name="Preston R."/>
            <person name="Balija V."/>
            <person name="McCombie W.R."/>
            <person name="Chow T."/>
            <person name="Chen H."/>
            <person name="Chung M."/>
            <person name="Chen C."/>
            <person name="Shaw J."/>
            <person name="Wu H."/>
            <person name="Hsiao K."/>
            <person name="Chao Y."/>
            <person name="Chu M."/>
            <person name="Cheng C."/>
            <person name="Hour A."/>
            <person name="Lee P."/>
            <person name="Lin S."/>
            <person name="Lin Y."/>
            <person name="Liou J."/>
            <person name="Liu S."/>
            <person name="Hsing Y."/>
            <person name="Raghuvanshi S."/>
            <person name="Mohanty A."/>
            <person name="Bharti A.K."/>
            <person name="Gaur A."/>
            <person name="Gupta V."/>
            <person name="Kumar D."/>
            <person name="Ravi V."/>
            <person name="Vij S."/>
            <person name="Kapur A."/>
            <person name="Khurana P."/>
            <person name="Khurana P."/>
            <person name="Khurana J.P."/>
            <person name="Tyagi A.K."/>
            <person name="Gaikwad K."/>
            <person name="Singh A."/>
            <person name="Dalal V."/>
            <person name="Srivastava S."/>
            <person name="Dixit A."/>
            <person name="Pal A.K."/>
            <person name="Ghazi I.A."/>
            <person name="Yadav M."/>
            <person name="Pandit A."/>
            <person name="Bhargava A."/>
            <person name="Sureshbabu K."/>
            <person name="Batra K."/>
            <person name="Sharma T.R."/>
            <person name="Mohapatra T."/>
            <person name="Singh N.K."/>
            <person name="Messing J."/>
            <person name="Nelson A.B."/>
            <person name="Fuks G."/>
            <person name="Kavchok S."/>
            <person name="Keizer G."/>
            <person name="Linton E."/>
            <person name="Llaca V."/>
            <person name="Song R."/>
            <person name="Tanyolac B."/>
            <person name="Young S."/>
            <person name="Ho-Il K."/>
            <person name="Hahn J.H."/>
            <person name="Sangsakoo G."/>
            <person name="Vanavichit A."/>
            <person name="de Mattos Luiz.A.T."/>
            <person name="Zimmer P.D."/>
            <person name="Malone G."/>
            <person name="Dellagostin O."/>
            <person name="de Oliveira A.C."/>
            <person name="Bevan M."/>
            <person name="Bancroft I."/>
            <person name="Minx P."/>
            <person name="Cordum H."/>
            <person name="Wilson R."/>
            <person name="Cheng Z."/>
            <person name="Jin W."/>
            <person name="Jiang J."/>
            <person name="Leong S.A."/>
            <person name="Iwama H."/>
            <person name="Gojobori T."/>
            <person name="Itoh T."/>
            <person name="Niimura Y."/>
            <person name="Fujii Y."/>
            <person name="Habara T."/>
            <person name="Sakai H."/>
            <person name="Sato Y."/>
            <person name="Wilson G."/>
            <person name="Kumar K."/>
            <person name="McCouch S."/>
            <person name="Juretic N."/>
            <person name="Hoen D."/>
            <person name="Wright S."/>
            <person name="Bruskiewich R."/>
            <person name="Bureau T."/>
            <person name="Miyao A."/>
            <person name="Hirochika H."/>
            <person name="Nishikawa T."/>
            <person name="Kadowaki K."/>
            <person name="Sugiura M."/>
            <person name="Burr B."/>
            <person name="Sasaki T."/>
        </authorList>
    </citation>
    <scope>NUCLEOTIDE SEQUENCE [LARGE SCALE GENOMIC DNA]</scope>
    <source>
        <strain evidence="3">cv. Nipponbare</strain>
    </source>
</reference>
<evidence type="ECO:0000256" key="1">
    <source>
        <dbReference type="SAM" id="MobiDB-lite"/>
    </source>
</evidence>
<evidence type="ECO:0000313" key="3">
    <source>
        <dbReference type="Proteomes" id="UP000059680"/>
    </source>
</evidence>
<dbReference type="AlphaFoldDB" id="A0A0P0XCL3"/>
<sequence length="290" mass="32055">MRRQVVHAHRQYLVHRRRHLLPLHLLLRRLFRRCRRRLAGGSRRDIIEAILLRRHLLRRCRRRRRIIEAMDHGIPFILLLGPQESGEHDDVERQVGSLRHGVHDFLELLHLLRVRLAVAVHPPAEQLGGLLRPQLPELPGAHDAAGLLRRRLLADLDLRRDEHAAAGEAGGERGEEEGPLLPAPDVVEHHEVPPPLERGGEARLDEPLRLHPTPAPHVVVGGGGGELIVVVAGGGVGLADDVVEEVGEAELAGDVDPRRAGEVLPDAAPPVEVARQRRLADAALAGEVDH</sequence>
<gene>
    <name evidence="2" type="ordered locus">Os08g0190250</name>
    <name evidence="2" type="ORF">OSNPB_080190250</name>
</gene>
<feature type="non-terminal residue" evidence="2">
    <location>
        <position position="290"/>
    </location>
</feature>
<keyword evidence="3" id="KW-1185">Reference proteome</keyword>
<reference evidence="2 3" key="2">
    <citation type="journal article" date="2013" name="Plant Cell Physiol.">
        <title>Rice Annotation Project Database (RAP-DB): an integrative and interactive database for rice genomics.</title>
        <authorList>
            <person name="Sakai H."/>
            <person name="Lee S.S."/>
            <person name="Tanaka T."/>
            <person name="Numa H."/>
            <person name="Kim J."/>
            <person name="Kawahara Y."/>
            <person name="Wakimoto H."/>
            <person name="Yang C.C."/>
            <person name="Iwamoto M."/>
            <person name="Abe T."/>
            <person name="Yamada Y."/>
            <person name="Muto A."/>
            <person name="Inokuchi H."/>
            <person name="Ikemura T."/>
            <person name="Matsumoto T."/>
            <person name="Sasaki T."/>
            <person name="Itoh T."/>
        </authorList>
    </citation>
    <scope>NUCLEOTIDE SEQUENCE [LARGE SCALE GENOMIC DNA]</scope>
    <source>
        <strain evidence="3">cv. Nipponbare</strain>
    </source>
</reference>
<dbReference type="PaxDb" id="39947-A0A0P0XCL3"/>
<feature type="compositionally biased region" description="Basic and acidic residues" evidence="1">
    <location>
        <begin position="164"/>
        <end position="173"/>
    </location>
</feature>
<dbReference type="InParanoid" id="A0A0P0XCL3"/>
<dbReference type="Proteomes" id="UP000059680">
    <property type="component" value="Chromosome 8"/>
</dbReference>